<proteinExistence type="predicted"/>
<evidence type="ECO:0000313" key="1">
    <source>
        <dbReference type="EMBL" id="MFG3188042.1"/>
    </source>
</evidence>
<organism evidence="1 2">
    <name type="scientific">Streptomyces omiyaensis</name>
    <dbReference type="NCBI Taxonomy" id="68247"/>
    <lineage>
        <taxon>Bacteria</taxon>
        <taxon>Bacillati</taxon>
        <taxon>Actinomycetota</taxon>
        <taxon>Actinomycetes</taxon>
        <taxon>Kitasatosporales</taxon>
        <taxon>Streptomycetaceae</taxon>
        <taxon>Streptomyces</taxon>
    </lineage>
</organism>
<comment type="caution">
    <text evidence="1">The sequence shown here is derived from an EMBL/GenBank/DDBJ whole genome shotgun (WGS) entry which is preliminary data.</text>
</comment>
<reference evidence="1 2" key="1">
    <citation type="submission" date="2024-10" db="EMBL/GenBank/DDBJ databases">
        <title>The Natural Products Discovery Center: Release of the First 8490 Sequenced Strains for Exploring Actinobacteria Biosynthetic Diversity.</title>
        <authorList>
            <person name="Kalkreuter E."/>
            <person name="Kautsar S.A."/>
            <person name="Yang D."/>
            <person name="Bader C.D."/>
            <person name="Teijaro C.N."/>
            <person name="Fluegel L."/>
            <person name="Davis C.M."/>
            <person name="Simpson J.R."/>
            <person name="Lauterbach L."/>
            <person name="Steele A.D."/>
            <person name="Gui C."/>
            <person name="Meng S."/>
            <person name="Li G."/>
            <person name="Viehrig K."/>
            <person name="Ye F."/>
            <person name="Su P."/>
            <person name="Kiefer A.F."/>
            <person name="Nichols A."/>
            <person name="Cepeda A.J."/>
            <person name="Yan W."/>
            <person name="Fan B."/>
            <person name="Jiang Y."/>
            <person name="Adhikari A."/>
            <person name="Zheng C.-J."/>
            <person name="Schuster L."/>
            <person name="Cowan T.M."/>
            <person name="Smanski M.J."/>
            <person name="Chevrette M.G."/>
            <person name="De Carvalho L.P.S."/>
            <person name="Shen B."/>
        </authorList>
    </citation>
    <scope>NUCLEOTIDE SEQUENCE [LARGE SCALE GENOMIC DNA]</scope>
    <source>
        <strain evidence="1 2">NPDC048229</strain>
    </source>
</reference>
<sequence length="111" mass="10850">MRTRQAQNLSDAVAEAVLDVPGVACLRPGLRGLLRSSATVPTGPAGGHGAGARGAVLVSFGPGGAVSGLRVDVVVRARHQAASTARAVRAAAAAAAAVPPEAVRVNVTGIV</sequence>
<dbReference type="Proteomes" id="UP001604282">
    <property type="component" value="Unassembled WGS sequence"/>
</dbReference>
<dbReference type="RefSeq" id="WP_189850395.1">
    <property type="nucleotide sequence ID" value="NZ_BMVV01000011.1"/>
</dbReference>
<keyword evidence="2" id="KW-1185">Reference proteome</keyword>
<accession>A0ABW7BNV9</accession>
<evidence type="ECO:0000313" key="2">
    <source>
        <dbReference type="Proteomes" id="UP001604282"/>
    </source>
</evidence>
<protein>
    <submittedName>
        <fullName evidence="1">Asp23/Gls24 family envelope stress response protein</fullName>
    </submittedName>
</protein>
<dbReference type="EMBL" id="JBICZW010000002">
    <property type="protein sequence ID" value="MFG3188042.1"/>
    <property type="molecule type" value="Genomic_DNA"/>
</dbReference>
<gene>
    <name evidence="1" type="ORF">ACGFYS_03790</name>
</gene>
<name>A0ABW7BNV9_9ACTN</name>